<evidence type="ECO:0000256" key="2">
    <source>
        <dbReference type="ARBA" id="ARBA00022448"/>
    </source>
</evidence>
<protein>
    <recommendedName>
        <fullName evidence="8">Ferredoxin</fullName>
    </recommendedName>
</protein>
<comment type="cofactor">
    <cofactor evidence="1">
        <name>[3Fe-4S] cluster</name>
        <dbReference type="ChEBI" id="CHEBI:21137"/>
    </cofactor>
</comment>
<reference evidence="9 10" key="2">
    <citation type="journal article" date="2011" name="J. Antibiot.">
        <title>Furaquinocins I and J: novel polyketide isoprenoid hybrid compounds from Streptomyces reveromyceticus SN-593.</title>
        <authorList>
            <person name="Panthee S."/>
            <person name="Takahashi S."/>
            <person name="Takagi H."/>
            <person name="Nogawa T."/>
            <person name="Oowada E."/>
            <person name="Uramoto M."/>
            <person name="Osada H."/>
        </authorList>
    </citation>
    <scope>NUCLEOTIDE SEQUENCE [LARGE SCALE GENOMIC DNA]</scope>
    <source>
        <strain evidence="9 10">SN-593</strain>
    </source>
</reference>
<dbReference type="GO" id="GO:0009055">
    <property type="term" value="F:electron transfer activity"/>
    <property type="evidence" value="ECO:0007669"/>
    <property type="project" value="UniProtKB-UniRule"/>
</dbReference>
<dbReference type="KEGG" id="arev:RVR_7365"/>
<dbReference type="AlphaFoldDB" id="A0A7U3VQZ6"/>
<evidence type="ECO:0000256" key="3">
    <source>
        <dbReference type="ARBA" id="ARBA00022723"/>
    </source>
</evidence>
<evidence type="ECO:0000313" key="10">
    <source>
        <dbReference type="Proteomes" id="UP000595703"/>
    </source>
</evidence>
<name>A0A7U3VQZ6_9ACTN</name>
<keyword evidence="10" id="KW-1185">Reference proteome</keyword>
<evidence type="ECO:0000256" key="1">
    <source>
        <dbReference type="ARBA" id="ARBA00001927"/>
    </source>
</evidence>
<comment type="function">
    <text evidence="8">Ferredoxins are iron-sulfur proteins that transfer electrons in a wide variety of metabolic reactions.</text>
</comment>
<evidence type="ECO:0000256" key="5">
    <source>
        <dbReference type="ARBA" id="ARBA00023004"/>
    </source>
</evidence>
<dbReference type="InterPro" id="IPR051269">
    <property type="entry name" value="Fe-S_cluster_ET"/>
</dbReference>
<dbReference type="PANTHER" id="PTHR36923">
    <property type="entry name" value="FERREDOXIN"/>
    <property type="match status" value="1"/>
</dbReference>
<gene>
    <name evidence="9" type="primary">fdx5</name>
    <name evidence="9" type="ORF">RVR_7365</name>
</gene>
<evidence type="ECO:0000313" key="9">
    <source>
        <dbReference type="EMBL" id="BBB00348.1"/>
    </source>
</evidence>
<keyword evidence="6 8" id="KW-0411">Iron-sulfur</keyword>
<evidence type="ECO:0000256" key="7">
    <source>
        <dbReference type="ARBA" id="ARBA00023291"/>
    </source>
</evidence>
<dbReference type="EMBL" id="AP018365">
    <property type="protein sequence ID" value="BBB00348.1"/>
    <property type="molecule type" value="Genomic_DNA"/>
</dbReference>
<dbReference type="RefSeq" id="WP_202236371.1">
    <property type="nucleotide sequence ID" value="NZ_AP018365.1"/>
</dbReference>
<dbReference type="GO" id="GO:0051538">
    <property type="term" value="F:3 iron, 4 sulfur cluster binding"/>
    <property type="evidence" value="ECO:0007669"/>
    <property type="project" value="UniProtKB-KW"/>
</dbReference>
<dbReference type="PANTHER" id="PTHR36923:SF3">
    <property type="entry name" value="FERREDOXIN"/>
    <property type="match status" value="1"/>
</dbReference>
<reference evidence="9 10" key="4">
    <citation type="journal article" date="2020" name="Sci. Rep.">
        <title>beta-carboline chemical signals induce reveromycin production through a LuxR family regulator in Streptomyces sp. SN-593.</title>
        <authorList>
            <person name="Panthee S."/>
            <person name="Kito N."/>
            <person name="Hayashi T."/>
            <person name="Shimizu T."/>
            <person name="Ishikawa J."/>
            <person name="Hamamoto H."/>
            <person name="Osada H."/>
            <person name="Takahashi S."/>
        </authorList>
    </citation>
    <scope>NUCLEOTIDE SEQUENCE [LARGE SCALE GENOMIC DNA]</scope>
    <source>
        <strain evidence="9 10">SN-593</strain>
    </source>
</reference>
<dbReference type="SUPFAM" id="SSF54862">
    <property type="entry name" value="4Fe-4S ferredoxins"/>
    <property type="match status" value="1"/>
</dbReference>
<accession>A0A7U3VQZ6</accession>
<sequence>MHVLVDLNRCESYGQCVFAAPDVFRFRGEESLEYDHVPDGASDAAVRRAALACPVQAITLGTPVEEAPLREVTCR</sequence>
<evidence type="ECO:0000256" key="6">
    <source>
        <dbReference type="ARBA" id="ARBA00023014"/>
    </source>
</evidence>
<reference evidence="9 10" key="1">
    <citation type="journal article" date="2010" name="J. Bacteriol.">
        <title>Biochemical characterization of a novel indole prenyltransferase from Streptomyces sp. SN-593.</title>
        <authorList>
            <person name="Takahashi S."/>
            <person name="Takagi H."/>
            <person name="Toyoda A."/>
            <person name="Uramoto M."/>
            <person name="Nogawa T."/>
            <person name="Ueki M."/>
            <person name="Sakaki Y."/>
            <person name="Osada H."/>
        </authorList>
    </citation>
    <scope>NUCLEOTIDE SEQUENCE [LARGE SCALE GENOMIC DNA]</scope>
    <source>
        <strain evidence="9 10">SN-593</strain>
    </source>
</reference>
<reference evidence="9 10" key="3">
    <citation type="journal article" date="2011" name="Nat. Chem. Biol.">
        <title>Reveromycin A biosynthesis uses RevG and RevJ for stereospecific spiroacetal formation.</title>
        <authorList>
            <person name="Takahashi S."/>
            <person name="Toyoda A."/>
            <person name="Sekiyama Y."/>
            <person name="Takagi H."/>
            <person name="Nogawa T."/>
            <person name="Uramoto M."/>
            <person name="Suzuki R."/>
            <person name="Koshino H."/>
            <person name="Kumano T."/>
            <person name="Panthee S."/>
            <person name="Dairi T."/>
            <person name="Ishikawa J."/>
            <person name="Ikeda H."/>
            <person name="Sakaki Y."/>
            <person name="Osada H."/>
        </authorList>
    </citation>
    <scope>NUCLEOTIDE SEQUENCE [LARGE SCALE GENOMIC DNA]</scope>
    <source>
        <strain evidence="9 10">SN-593</strain>
    </source>
</reference>
<dbReference type="Gene3D" id="3.30.70.20">
    <property type="match status" value="1"/>
</dbReference>
<keyword evidence="4 8" id="KW-0249">Electron transport</keyword>
<dbReference type="PRINTS" id="PR00352">
    <property type="entry name" value="3FE4SFRDOXIN"/>
</dbReference>
<keyword evidence="5 8" id="KW-0408">Iron</keyword>
<keyword evidence="2 8" id="KW-0813">Transport</keyword>
<proteinExistence type="predicted"/>
<keyword evidence="7" id="KW-0003">3Fe-4S</keyword>
<dbReference type="Pfam" id="PF13370">
    <property type="entry name" value="Fer4_13"/>
    <property type="match status" value="1"/>
</dbReference>
<keyword evidence="3 8" id="KW-0479">Metal-binding</keyword>
<evidence type="ECO:0000256" key="4">
    <source>
        <dbReference type="ARBA" id="ARBA00022982"/>
    </source>
</evidence>
<dbReference type="InterPro" id="IPR001080">
    <property type="entry name" value="3Fe4S_ferredoxin"/>
</dbReference>
<dbReference type="GO" id="GO:0005506">
    <property type="term" value="F:iron ion binding"/>
    <property type="evidence" value="ECO:0007669"/>
    <property type="project" value="UniProtKB-UniRule"/>
</dbReference>
<dbReference type="Proteomes" id="UP000595703">
    <property type="component" value="Chromosome"/>
</dbReference>
<evidence type="ECO:0000256" key="8">
    <source>
        <dbReference type="RuleBase" id="RU368020"/>
    </source>
</evidence>
<organism evidence="9 10">
    <name type="scientific">Actinacidiphila reveromycinica</name>
    <dbReference type="NCBI Taxonomy" id="659352"/>
    <lineage>
        <taxon>Bacteria</taxon>
        <taxon>Bacillati</taxon>
        <taxon>Actinomycetota</taxon>
        <taxon>Actinomycetes</taxon>
        <taxon>Kitasatosporales</taxon>
        <taxon>Streptomycetaceae</taxon>
        <taxon>Actinacidiphila</taxon>
    </lineage>
</organism>